<feature type="compositionally biased region" description="Basic and acidic residues" evidence="1">
    <location>
        <begin position="460"/>
        <end position="484"/>
    </location>
</feature>
<proteinExistence type="predicted"/>
<dbReference type="Proteomes" id="UP000229570">
    <property type="component" value="Unassembled WGS sequence"/>
</dbReference>
<name>A0A2H0KLD7_9BACT</name>
<comment type="caution">
    <text evidence="2">The sequence shown here is derived from an EMBL/GenBank/DDBJ whole genome shotgun (WGS) entry which is preliminary data.</text>
</comment>
<gene>
    <name evidence="2" type="ORF">COV86_05120</name>
</gene>
<feature type="region of interest" description="Disordered" evidence="1">
    <location>
        <begin position="251"/>
        <end position="275"/>
    </location>
</feature>
<protein>
    <submittedName>
        <fullName evidence="2">Uncharacterized protein</fullName>
    </submittedName>
</protein>
<accession>A0A2H0KLD7</accession>
<evidence type="ECO:0000313" key="2">
    <source>
        <dbReference type="EMBL" id="PIQ72049.1"/>
    </source>
</evidence>
<sequence length="493" mass="56062">MENPPPAPVRITETVKSPEKIQFSPHFRALHGRILLGGNTLNPDNKNISPVTKEALINGSPQILNECATNCRGREATVAKDQLEGEISSRVAKNTLVLKQDLSKIKGFDLEKAARWQSTLTKLFGKDTATATDAEVRALFDKYFYSKDKLGNASDTDLFAEDVLKAFEGNTEAIEKNADCIVWYARICGFTQDYSETVFRHQITAKALLNNNPDQLVEELNQKQVEDKPARINDTNEDEDQVLQFIWGNKGRAPDEVKPDETKPTPETEDEANKKKYLQSKEASLQFIMDSTTTVDKFNQHIEKLGMEKLTEDQFKLMRENENERGKMARNLVIGPQKIYLTNILTRKAEDDEIKKLSAEEQQAIGLNNLIGMKTAVKDENGLKEARENLEKLLKEHNINLEELVDNYSEALNSKGPLIKEEVDRQIQAFEKKIDAWEAKQAEVTEQKPAETIINPPAEASKKDEVEEKKKKPNWIEKLKERISNRRNKKPTK</sequence>
<dbReference type="EMBL" id="PCVL01000084">
    <property type="protein sequence ID" value="PIQ72049.1"/>
    <property type="molecule type" value="Genomic_DNA"/>
</dbReference>
<organism evidence="2 3">
    <name type="scientific">Candidatus Roizmanbacteria bacterium CG11_big_fil_rev_8_21_14_0_20_35_14</name>
    <dbReference type="NCBI Taxonomy" id="1974855"/>
    <lineage>
        <taxon>Bacteria</taxon>
        <taxon>Candidatus Roizmaniibacteriota</taxon>
    </lineage>
</organism>
<evidence type="ECO:0000313" key="3">
    <source>
        <dbReference type="Proteomes" id="UP000229570"/>
    </source>
</evidence>
<evidence type="ECO:0000256" key="1">
    <source>
        <dbReference type="SAM" id="MobiDB-lite"/>
    </source>
</evidence>
<feature type="compositionally biased region" description="Basic and acidic residues" evidence="1">
    <location>
        <begin position="252"/>
        <end position="274"/>
    </location>
</feature>
<reference evidence="2 3" key="1">
    <citation type="submission" date="2017-09" db="EMBL/GenBank/DDBJ databases">
        <title>Depth-based differentiation of microbial function through sediment-hosted aquifers and enrichment of novel symbionts in the deep terrestrial subsurface.</title>
        <authorList>
            <person name="Probst A.J."/>
            <person name="Ladd B."/>
            <person name="Jarett J.K."/>
            <person name="Geller-Mcgrath D.E."/>
            <person name="Sieber C.M."/>
            <person name="Emerson J.B."/>
            <person name="Anantharaman K."/>
            <person name="Thomas B.C."/>
            <person name="Malmstrom R."/>
            <person name="Stieglmeier M."/>
            <person name="Klingl A."/>
            <person name="Woyke T."/>
            <person name="Ryan C.M."/>
            <person name="Banfield J.F."/>
        </authorList>
    </citation>
    <scope>NUCLEOTIDE SEQUENCE [LARGE SCALE GENOMIC DNA]</scope>
    <source>
        <strain evidence="2">CG11_big_fil_rev_8_21_14_0_20_35_14</strain>
    </source>
</reference>
<feature type="region of interest" description="Disordered" evidence="1">
    <location>
        <begin position="442"/>
        <end position="493"/>
    </location>
</feature>
<dbReference type="AlphaFoldDB" id="A0A2H0KLD7"/>